<dbReference type="Proteomes" id="UP000326837">
    <property type="component" value="Chromosome"/>
</dbReference>
<protein>
    <submittedName>
        <fullName evidence="2">Uncharacterized protein</fullName>
    </submittedName>
</protein>
<sequence length="541" mass="57679">MSAKFTISGDSSSAVKAVGDLNKALDAAEETAQGATKATTKMINEASRIKESLDPQLKYNNAVEKMAALVKSGALSHDEAARKVAQYRKRLDEAGKSGDDAFGAKALSSLKSFAGGVLSATAIVSELRSQLEAVNRENEKAAQAKLGAADAEAALRESTSKDPKRNWIVAQAKQIAQDRKMSEAGIYQMVETAYAAGGDPDLAINSVREATKQSRNIERATATAGGIGDIYNSTNIKDVEEAAGYLAITQATSRIKGEKVAKSIAGTASSYTSQGGSEAAAAAVLSALSVAGADAEGDISRSAAIGLQTKSRDWFAKNGKNFGLTDASQYDIIDERIALLQSNPEMAKQFLGSTKFEAASEGAIAKLLQDKGTIDLYRNAYTANDEASERIAAARDRAKFVGEGPLQNYAMTEQAIQNEMDQMRISGDAALSEERRNDVFELSRRLEGNGRGHASWLKFMAETGPTLSNDEAIDQLKKGMAMQDWRTGGMDAMRESGSPAAMGEVARRETAERLLAELEKQTQALQAIQTKQNSRVSAQQE</sequence>
<organism evidence="2 3">
    <name type="scientific">Lacipirellula parvula</name>
    <dbReference type="NCBI Taxonomy" id="2650471"/>
    <lineage>
        <taxon>Bacteria</taxon>
        <taxon>Pseudomonadati</taxon>
        <taxon>Planctomycetota</taxon>
        <taxon>Planctomycetia</taxon>
        <taxon>Pirellulales</taxon>
        <taxon>Lacipirellulaceae</taxon>
        <taxon>Lacipirellula</taxon>
    </lineage>
</organism>
<reference evidence="3" key="1">
    <citation type="submission" date="2019-10" db="EMBL/GenBank/DDBJ databases">
        <title>Lacipirellula parvula gen. nov., sp. nov., representing a lineage of planctomycetes widespread in freshwater anoxic habitats, and description of the family Lacipirellulaceae.</title>
        <authorList>
            <person name="Dedysh S.N."/>
            <person name="Kulichevskaya I.S."/>
            <person name="Beletsky A.V."/>
            <person name="Rakitin A.L."/>
            <person name="Mardanov A.V."/>
            <person name="Ivanova A.A."/>
            <person name="Saltykova V.X."/>
            <person name="Rijpstra W.I.C."/>
            <person name="Sinninghe Damste J.S."/>
            <person name="Ravin N.V."/>
        </authorList>
    </citation>
    <scope>NUCLEOTIDE SEQUENCE [LARGE SCALE GENOMIC DNA]</scope>
    <source>
        <strain evidence="3">PX69</strain>
    </source>
</reference>
<dbReference type="RefSeq" id="WP_152100258.1">
    <property type="nucleotide sequence ID" value="NZ_AP021861.1"/>
</dbReference>
<dbReference type="EMBL" id="AP021861">
    <property type="protein sequence ID" value="BBO34735.1"/>
    <property type="molecule type" value="Genomic_DNA"/>
</dbReference>
<gene>
    <name evidence="2" type="ORF">PLANPX_4347</name>
</gene>
<dbReference type="KEGG" id="lpav:PLANPX_4347"/>
<name>A0A5K7XEC1_9BACT</name>
<evidence type="ECO:0000313" key="3">
    <source>
        <dbReference type="Proteomes" id="UP000326837"/>
    </source>
</evidence>
<evidence type="ECO:0000313" key="2">
    <source>
        <dbReference type="EMBL" id="BBO34735.1"/>
    </source>
</evidence>
<keyword evidence="1" id="KW-0175">Coiled coil</keyword>
<evidence type="ECO:0000256" key="1">
    <source>
        <dbReference type="SAM" id="Coils"/>
    </source>
</evidence>
<dbReference type="AlphaFoldDB" id="A0A5K7XEC1"/>
<keyword evidence="3" id="KW-1185">Reference proteome</keyword>
<accession>A0A5K7XEC1</accession>
<feature type="coiled-coil region" evidence="1">
    <location>
        <begin position="501"/>
        <end position="531"/>
    </location>
</feature>
<proteinExistence type="predicted"/>